<evidence type="ECO:0000313" key="2">
    <source>
        <dbReference type="EMBL" id="NNH69082.1"/>
    </source>
</evidence>
<dbReference type="EMBL" id="JABELX010000001">
    <property type="protein sequence ID" value="NNH69082.1"/>
    <property type="molecule type" value="Genomic_DNA"/>
</dbReference>
<keyword evidence="3" id="KW-1185">Reference proteome</keyword>
<evidence type="ECO:0000256" key="1">
    <source>
        <dbReference type="SAM" id="MobiDB-lite"/>
    </source>
</evidence>
<feature type="compositionally biased region" description="Basic and acidic residues" evidence="1">
    <location>
        <begin position="67"/>
        <end position="85"/>
    </location>
</feature>
<dbReference type="AlphaFoldDB" id="A0A849BQW7"/>
<proteinExistence type="predicted"/>
<evidence type="ECO:0000313" key="3">
    <source>
        <dbReference type="Proteomes" id="UP000586827"/>
    </source>
</evidence>
<dbReference type="Proteomes" id="UP000586827">
    <property type="component" value="Unassembled WGS sequence"/>
</dbReference>
<organism evidence="2 3">
    <name type="scientific">Nocardia uniformis</name>
    <dbReference type="NCBI Taxonomy" id="53432"/>
    <lineage>
        <taxon>Bacteria</taxon>
        <taxon>Bacillati</taxon>
        <taxon>Actinomycetota</taxon>
        <taxon>Actinomycetes</taxon>
        <taxon>Mycobacteriales</taxon>
        <taxon>Nocardiaceae</taxon>
        <taxon>Nocardia</taxon>
    </lineage>
</organism>
<gene>
    <name evidence="2" type="ORF">HLB23_04205</name>
</gene>
<reference evidence="2 3" key="1">
    <citation type="submission" date="2020-05" db="EMBL/GenBank/DDBJ databases">
        <title>MicrobeNet Type strains.</title>
        <authorList>
            <person name="Nicholson A.C."/>
        </authorList>
    </citation>
    <scope>NUCLEOTIDE SEQUENCE [LARGE SCALE GENOMIC DNA]</scope>
    <source>
        <strain evidence="2 3">JCM 3224</strain>
    </source>
</reference>
<accession>A0A849BQW7</accession>
<sequence length="211" mass="22982">MRLGSDRNKKNAVPADDSNAREATTQSAADDERLGTRTGNEAHTATDQPRSSVDTPVAGVDTPAGNRTDDRAVRETQRTERHGVVDETTANPAATVGDSVAPGRDSTGPRTQEPPRTEATAGALIADADIERFRIQWREVQGLFVDSPQDAVTRADELVDGAIRQLTEVYAHRKHDLESRWSEGGSADTEDLRQALRGYRAFFDQLLSTGR</sequence>
<comment type="caution">
    <text evidence="2">The sequence shown here is derived from an EMBL/GenBank/DDBJ whole genome shotgun (WGS) entry which is preliminary data.</text>
</comment>
<feature type="compositionally biased region" description="Polar residues" evidence="1">
    <location>
        <begin position="37"/>
        <end position="54"/>
    </location>
</feature>
<name>A0A849BQW7_9NOCA</name>
<protein>
    <submittedName>
        <fullName evidence="2">Uncharacterized protein</fullName>
    </submittedName>
</protein>
<dbReference type="RefSeq" id="WP_067526939.1">
    <property type="nucleotide sequence ID" value="NZ_JABELX010000001.1"/>
</dbReference>
<feature type="region of interest" description="Disordered" evidence="1">
    <location>
        <begin position="1"/>
        <end position="118"/>
    </location>
</feature>